<reference evidence="1 2" key="1">
    <citation type="submission" date="2015-07" db="EMBL/GenBank/DDBJ databases">
        <title>The genome of the fungus Escovopsis weberi, a specialized disease agent of ant agriculture.</title>
        <authorList>
            <person name="de Man T.J."/>
            <person name="Stajich J.E."/>
            <person name="Kubicek C.P."/>
            <person name="Chenthamara K."/>
            <person name="Atanasova L."/>
            <person name="Druzhinina I.S."/>
            <person name="Birnbaum S."/>
            <person name="Barribeau S.M."/>
            <person name="Teiling C."/>
            <person name="Suen G."/>
            <person name="Currie C."/>
            <person name="Gerardo N.M."/>
        </authorList>
    </citation>
    <scope>NUCLEOTIDE SEQUENCE [LARGE SCALE GENOMIC DNA]</scope>
</reference>
<accession>A0A0M8MWF4</accession>
<gene>
    <name evidence="1" type="ORF">ESCO_002764</name>
</gene>
<dbReference type="EMBL" id="LGSR01000022">
    <property type="protein sequence ID" value="KOS18237.1"/>
    <property type="molecule type" value="Genomic_DNA"/>
</dbReference>
<proteinExistence type="predicted"/>
<dbReference type="OrthoDB" id="4874419at2759"/>
<sequence>MCKFKILVDLCGCRSPTCHQRPEALDQQKSDLLAREGGHIYRVISCFRISGLCIDTFSNSDPSRLLVRYGMDPENRNSMHDCASARKAFVIDPESRRLSFMCDACRRGCSQPRRLVPTEEEIWDVPIEAIDMDKLYEHCFK</sequence>
<protein>
    <submittedName>
        <fullName evidence="1">Uncharacterized protein</fullName>
    </submittedName>
</protein>
<keyword evidence="2" id="KW-1185">Reference proteome</keyword>
<evidence type="ECO:0000313" key="1">
    <source>
        <dbReference type="EMBL" id="KOS18237.1"/>
    </source>
</evidence>
<organism evidence="1 2">
    <name type="scientific">Escovopsis weberi</name>
    <dbReference type="NCBI Taxonomy" id="150374"/>
    <lineage>
        <taxon>Eukaryota</taxon>
        <taxon>Fungi</taxon>
        <taxon>Dikarya</taxon>
        <taxon>Ascomycota</taxon>
        <taxon>Pezizomycotina</taxon>
        <taxon>Sordariomycetes</taxon>
        <taxon>Hypocreomycetidae</taxon>
        <taxon>Hypocreales</taxon>
        <taxon>Hypocreaceae</taxon>
        <taxon>Escovopsis</taxon>
    </lineage>
</organism>
<evidence type="ECO:0000313" key="2">
    <source>
        <dbReference type="Proteomes" id="UP000053831"/>
    </source>
</evidence>
<name>A0A0M8MWF4_ESCWE</name>
<dbReference type="AlphaFoldDB" id="A0A0M8MWF4"/>
<dbReference type="Proteomes" id="UP000053831">
    <property type="component" value="Unassembled WGS sequence"/>
</dbReference>
<comment type="caution">
    <text evidence="1">The sequence shown here is derived from an EMBL/GenBank/DDBJ whole genome shotgun (WGS) entry which is preliminary data.</text>
</comment>